<proteinExistence type="predicted"/>
<comment type="caution">
    <text evidence="3">The sequence shown here is derived from an EMBL/GenBank/DDBJ whole genome shotgun (WGS) entry which is preliminary data.</text>
</comment>
<protein>
    <submittedName>
        <fullName evidence="3">Transposase</fullName>
    </submittedName>
</protein>
<evidence type="ECO:0000256" key="1">
    <source>
        <dbReference type="SAM" id="MobiDB-lite"/>
    </source>
</evidence>
<feature type="domain" description="Integrase catalytic" evidence="2">
    <location>
        <begin position="48"/>
        <end position="100"/>
    </location>
</feature>
<organism evidence="3 4">
    <name type="scientific">Spiribacter salinus</name>
    <dbReference type="NCBI Taxonomy" id="1335746"/>
    <lineage>
        <taxon>Bacteria</taxon>
        <taxon>Pseudomonadati</taxon>
        <taxon>Pseudomonadota</taxon>
        <taxon>Gammaproteobacteria</taxon>
        <taxon>Chromatiales</taxon>
        <taxon>Ectothiorhodospiraceae</taxon>
        <taxon>Spiribacter</taxon>
    </lineage>
</organism>
<dbReference type="Pfam" id="PF13683">
    <property type="entry name" value="rve_3"/>
    <property type="match status" value="1"/>
</dbReference>
<dbReference type="SUPFAM" id="SSF53098">
    <property type="entry name" value="Ribonuclease H-like"/>
    <property type="match status" value="1"/>
</dbReference>
<dbReference type="EMBL" id="VIFK01000533">
    <property type="protein sequence ID" value="TQE92900.1"/>
    <property type="molecule type" value="Genomic_DNA"/>
</dbReference>
<accession>A0A540V808</accession>
<feature type="compositionally biased region" description="Basic and acidic residues" evidence="1">
    <location>
        <begin position="1"/>
        <end position="13"/>
    </location>
</feature>
<gene>
    <name evidence="3" type="ORF">FKY71_18780</name>
</gene>
<reference evidence="3 4" key="1">
    <citation type="submission" date="2019-06" db="EMBL/GenBank/DDBJ databases">
        <title>Metagenome assembled Genome of Spiribacter salinus SL48-SHIP from the microbial mat of Salt Lake 48 (Novosibirsk region, Russia).</title>
        <authorList>
            <person name="Shipova A."/>
            <person name="Rozanov A.S."/>
            <person name="Bryanskaya A.V."/>
            <person name="Peltek S.E."/>
        </authorList>
    </citation>
    <scope>NUCLEOTIDE SEQUENCE [LARGE SCALE GENOMIC DNA]</scope>
    <source>
        <strain evidence="3">SL48-SHIP-2</strain>
    </source>
</reference>
<dbReference type="InterPro" id="IPR012337">
    <property type="entry name" value="RNaseH-like_sf"/>
</dbReference>
<evidence type="ECO:0000259" key="2">
    <source>
        <dbReference type="Pfam" id="PF13683"/>
    </source>
</evidence>
<feature type="region of interest" description="Disordered" evidence="1">
    <location>
        <begin position="1"/>
        <end position="20"/>
    </location>
</feature>
<sequence length="118" mass="13283">MPPDERQKARAGERSCAVSSGTSCGNFIAIFVPHLPSKRKLDGYRSINALAESVIGLFKTEVINFLGPWKSVSQVEWETLQWVSWYNTERLHGAIGHRPPQEMEDEFHADLNTLEKAA</sequence>
<dbReference type="InterPro" id="IPR001584">
    <property type="entry name" value="Integrase_cat-core"/>
</dbReference>
<evidence type="ECO:0000313" key="4">
    <source>
        <dbReference type="Proteomes" id="UP000315400"/>
    </source>
</evidence>
<dbReference type="GO" id="GO:0015074">
    <property type="term" value="P:DNA integration"/>
    <property type="evidence" value="ECO:0007669"/>
    <property type="project" value="InterPro"/>
</dbReference>
<evidence type="ECO:0000313" key="3">
    <source>
        <dbReference type="EMBL" id="TQE92900.1"/>
    </source>
</evidence>
<dbReference type="Proteomes" id="UP000315400">
    <property type="component" value="Unassembled WGS sequence"/>
</dbReference>
<dbReference type="AlphaFoldDB" id="A0A540V808"/>
<name>A0A540V808_9GAMM</name>